<evidence type="ECO:0000313" key="2">
    <source>
        <dbReference type="Proteomes" id="UP001146351"/>
    </source>
</evidence>
<accession>A0A9W9LYN2</accession>
<organism evidence="1 2">
    <name type="scientific">Penicillium capsulatum</name>
    <dbReference type="NCBI Taxonomy" id="69766"/>
    <lineage>
        <taxon>Eukaryota</taxon>
        <taxon>Fungi</taxon>
        <taxon>Dikarya</taxon>
        <taxon>Ascomycota</taxon>
        <taxon>Pezizomycotina</taxon>
        <taxon>Eurotiomycetes</taxon>
        <taxon>Eurotiomycetidae</taxon>
        <taxon>Eurotiales</taxon>
        <taxon>Aspergillaceae</taxon>
        <taxon>Penicillium</taxon>
    </lineage>
</organism>
<keyword evidence="2" id="KW-1185">Reference proteome</keyword>
<sequence>MSTVEYPPAVLARVNAARHTPPPSEAGSQFYFIVIKQQMDEFEKRPESETIVGQFPTIQEANRFALDYFKREFEHYFTQTDDMANFFEAGRSAVRIMRLNGGSMTVAR</sequence>
<dbReference type="Proteomes" id="UP001146351">
    <property type="component" value="Unassembled WGS sequence"/>
</dbReference>
<protein>
    <submittedName>
        <fullName evidence="1">Uncharacterized protein</fullName>
    </submittedName>
</protein>
<dbReference type="EMBL" id="JAPQKO010000001">
    <property type="protein sequence ID" value="KAJ5182951.1"/>
    <property type="molecule type" value="Genomic_DNA"/>
</dbReference>
<evidence type="ECO:0000313" key="1">
    <source>
        <dbReference type="EMBL" id="KAJ5182951.1"/>
    </source>
</evidence>
<gene>
    <name evidence="1" type="ORF">N7492_000567</name>
</gene>
<name>A0A9W9LYN2_9EURO</name>
<dbReference type="AlphaFoldDB" id="A0A9W9LYN2"/>
<reference evidence="1" key="1">
    <citation type="submission" date="2022-11" db="EMBL/GenBank/DDBJ databases">
        <authorList>
            <person name="Petersen C."/>
        </authorList>
    </citation>
    <scope>NUCLEOTIDE SEQUENCE</scope>
    <source>
        <strain evidence="1">IBT 21917</strain>
    </source>
</reference>
<reference evidence="1" key="2">
    <citation type="journal article" date="2023" name="IMA Fungus">
        <title>Comparative genomic study of the Penicillium genus elucidates a diverse pangenome and 15 lateral gene transfer events.</title>
        <authorList>
            <person name="Petersen C."/>
            <person name="Sorensen T."/>
            <person name="Nielsen M.R."/>
            <person name="Sondergaard T.E."/>
            <person name="Sorensen J.L."/>
            <person name="Fitzpatrick D.A."/>
            <person name="Frisvad J.C."/>
            <person name="Nielsen K.L."/>
        </authorList>
    </citation>
    <scope>NUCLEOTIDE SEQUENCE</scope>
    <source>
        <strain evidence="1">IBT 21917</strain>
    </source>
</reference>
<proteinExistence type="predicted"/>
<comment type="caution">
    <text evidence="1">The sequence shown here is derived from an EMBL/GenBank/DDBJ whole genome shotgun (WGS) entry which is preliminary data.</text>
</comment>